<comment type="catalytic activity">
    <reaction evidence="1">
        <text>Hydrolysis of alpha-(2-&gt;3)-, alpha-(2-&gt;6)-, alpha-(2-&gt;8)- glycosidic linkages of terminal sialic acid residues in oligosaccharides, glycoproteins, glycolipids, colominic acid and synthetic substrates.</text>
        <dbReference type="EC" id="3.2.1.18"/>
    </reaction>
</comment>
<dbReference type="Proteomes" id="UP000316855">
    <property type="component" value="Chromosome"/>
</dbReference>
<dbReference type="GO" id="GO:0006689">
    <property type="term" value="P:ganglioside catabolic process"/>
    <property type="evidence" value="ECO:0007669"/>
    <property type="project" value="TreeGrafter"/>
</dbReference>
<dbReference type="InterPro" id="IPR026856">
    <property type="entry name" value="Sialidase_fam"/>
</dbReference>
<keyword evidence="5" id="KW-0378">Hydrolase</keyword>
<feature type="domain" description="Sialidase" evidence="4">
    <location>
        <begin position="63"/>
        <end position="358"/>
    </location>
</feature>
<evidence type="ECO:0000313" key="5">
    <source>
        <dbReference type="EMBL" id="QDT89242.1"/>
    </source>
</evidence>
<dbReference type="GO" id="GO:0009313">
    <property type="term" value="P:oligosaccharide catabolic process"/>
    <property type="evidence" value="ECO:0007669"/>
    <property type="project" value="TreeGrafter"/>
</dbReference>
<accession>A0A517V8D6</accession>
<dbReference type="AlphaFoldDB" id="A0A517V8D6"/>
<dbReference type="EMBL" id="CP036343">
    <property type="protein sequence ID" value="QDT89242.1"/>
    <property type="molecule type" value="Genomic_DNA"/>
</dbReference>
<organism evidence="5 6">
    <name type="scientific">Gimesia algae</name>
    <dbReference type="NCBI Taxonomy" id="2527971"/>
    <lineage>
        <taxon>Bacteria</taxon>
        <taxon>Pseudomonadati</taxon>
        <taxon>Planctomycetota</taxon>
        <taxon>Planctomycetia</taxon>
        <taxon>Planctomycetales</taxon>
        <taxon>Planctomycetaceae</taxon>
        <taxon>Gimesia</taxon>
    </lineage>
</organism>
<dbReference type="KEGG" id="gax:Pan161_08690"/>
<dbReference type="GO" id="GO:0004308">
    <property type="term" value="F:exo-alpha-sialidase activity"/>
    <property type="evidence" value="ECO:0007669"/>
    <property type="project" value="UniProtKB-EC"/>
</dbReference>
<keyword evidence="5" id="KW-0326">Glycosidase</keyword>
<evidence type="ECO:0000256" key="2">
    <source>
        <dbReference type="ARBA" id="ARBA00009348"/>
    </source>
</evidence>
<reference evidence="5 6" key="1">
    <citation type="submission" date="2019-02" db="EMBL/GenBank/DDBJ databases">
        <title>Deep-cultivation of Planctomycetes and their phenomic and genomic characterization uncovers novel biology.</title>
        <authorList>
            <person name="Wiegand S."/>
            <person name="Jogler M."/>
            <person name="Boedeker C."/>
            <person name="Pinto D."/>
            <person name="Vollmers J."/>
            <person name="Rivas-Marin E."/>
            <person name="Kohn T."/>
            <person name="Peeters S.H."/>
            <person name="Heuer A."/>
            <person name="Rast P."/>
            <person name="Oberbeckmann S."/>
            <person name="Bunk B."/>
            <person name="Jeske O."/>
            <person name="Meyerdierks A."/>
            <person name="Storesund J.E."/>
            <person name="Kallscheuer N."/>
            <person name="Luecker S."/>
            <person name="Lage O.M."/>
            <person name="Pohl T."/>
            <person name="Merkel B.J."/>
            <person name="Hornburger P."/>
            <person name="Mueller R.-W."/>
            <person name="Bruemmer F."/>
            <person name="Labrenz M."/>
            <person name="Spormann A.M."/>
            <person name="Op den Camp H."/>
            <person name="Overmann J."/>
            <person name="Amann R."/>
            <person name="Jetten M.S.M."/>
            <person name="Mascher T."/>
            <person name="Medema M.H."/>
            <person name="Devos D.P."/>
            <person name="Kaster A.-K."/>
            <person name="Ovreas L."/>
            <person name="Rohde M."/>
            <person name="Galperin M.Y."/>
            <person name="Jogler C."/>
        </authorList>
    </citation>
    <scope>NUCLEOTIDE SEQUENCE [LARGE SCALE GENOMIC DNA]</scope>
    <source>
        <strain evidence="5 6">Pan161</strain>
    </source>
</reference>
<comment type="similarity">
    <text evidence="2">Belongs to the glycosyl hydrolase 33 family.</text>
</comment>
<dbReference type="RefSeq" id="WP_145224329.1">
    <property type="nucleotide sequence ID" value="NZ_CP036343.1"/>
</dbReference>
<name>A0A517V8D6_9PLAN</name>
<dbReference type="InterPro" id="IPR011040">
    <property type="entry name" value="Sialidase"/>
</dbReference>
<keyword evidence="6" id="KW-1185">Reference proteome</keyword>
<dbReference type="Pfam" id="PF13088">
    <property type="entry name" value="BNR_2"/>
    <property type="match status" value="1"/>
</dbReference>
<evidence type="ECO:0000313" key="6">
    <source>
        <dbReference type="Proteomes" id="UP000316855"/>
    </source>
</evidence>
<dbReference type="OrthoDB" id="7294637at2"/>
<dbReference type="GO" id="GO:0016020">
    <property type="term" value="C:membrane"/>
    <property type="evidence" value="ECO:0007669"/>
    <property type="project" value="TreeGrafter"/>
</dbReference>
<dbReference type="SUPFAM" id="SSF50939">
    <property type="entry name" value="Sialidases"/>
    <property type="match status" value="1"/>
</dbReference>
<protein>
    <recommendedName>
        <fullName evidence="3">exo-alpha-sialidase</fullName>
        <ecNumber evidence="3">3.2.1.18</ecNumber>
    </recommendedName>
</protein>
<dbReference type="GO" id="GO:0005737">
    <property type="term" value="C:cytoplasm"/>
    <property type="evidence" value="ECO:0007669"/>
    <property type="project" value="TreeGrafter"/>
</dbReference>
<gene>
    <name evidence="5" type="primary">nedA_1</name>
    <name evidence="5" type="ORF">Pan161_08690</name>
</gene>
<proteinExistence type="inferred from homology"/>
<dbReference type="PANTHER" id="PTHR10628">
    <property type="entry name" value="SIALIDASE"/>
    <property type="match status" value="1"/>
</dbReference>
<evidence type="ECO:0000256" key="3">
    <source>
        <dbReference type="ARBA" id="ARBA00012733"/>
    </source>
</evidence>
<dbReference type="CDD" id="cd15482">
    <property type="entry name" value="Sialidase_non-viral"/>
    <property type="match status" value="1"/>
</dbReference>
<evidence type="ECO:0000259" key="4">
    <source>
        <dbReference type="Pfam" id="PF13088"/>
    </source>
</evidence>
<evidence type="ECO:0000256" key="1">
    <source>
        <dbReference type="ARBA" id="ARBA00000427"/>
    </source>
</evidence>
<dbReference type="InterPro" id="IPR036278">
    <property type="entry name" value="Sialidase_sf"/>
</dbReference>
<sequence>MLHRQQLLLFLVIMVLTLPCSAEENSLKSPAPLDPVIRRIVFERGESGYHSFRIPALLTTSQGTLLAFAEGRKNNLKDSGDIDLVLKRSQDRGKTWSDLSVIWNDGENTCGNPCPVVDQSTGRIWLPLTWNHGKDHANQIKDQSGRDTRRVYMSYSDDDGVTWKQPYEISKSTKKPEWTWYATGPGNGIQLTRGKLKGRLVIPCDHNASLQGKVVRRSHAIFSDDHGKTWELSEPIGEKTNECAVVELSDGRLLMNMRSYHGENRRAISYSSDSGKTWSDVTLDQSLIDPVCQASLIRVRFPSAGKPGQILFSNPASKKREKMVVRLSEDEGRTWIAARLVASGSAAYSSLAEMGDGETGLLYERSGYRTIEFVSFKLASLQPGS</sequence>
<dbReference type="Gene3D" id="2.120.10.10">
    <property type="match status" value="1"/>
</dbReference>
<dbReference type="PANTHER" id="PTHR10628:SF30">
    <property type="entry name" value="EXO-ALPHA-SIALIDASE"/>
    <property type="match status" value="1"/>
</dbReference>
<dbReference type="EC" id="3.2.1.18" evidence="3"/>